<evidence type="ECO:0000313" key="3">
    <source>
        <dbReference type="Proteomes" id="UP001500037"/>
    </source>
</evidence>
<dbReference type="InterPro" id="IPR009737">
    <property type="entry name" value="Aim32/Apd1-like"/>
</dbReference>
<dbReference type="RefSeq" id="WP_344444427.1">
    <property type="nucleotide sequence ID" value="NZ_BAAALF010000113.1"/>
</dbReference>
<dbReference type="Gene3D" id="3.40.30.10">
    <property type="entry name" value="Glutaredoxin"/>
    <property type="match status" value="1"/>
</dbReference>
<dbReference type="CDD" id="cd03062">
    <property type="entry name" value="TRX_Fd_Sucrase"/>
    <property type="match status" value="1"/>
</dbReference>
<organism evidence="2 3">
    <name type="scientific">Kitasatospora nipponensis</name>
    <dbReference type="NCBI Taxonomy" id="258049"/>
    <lineage>
        <taxon>Bacteria</taxon>
        <taxon>Bacillati</taxon>
        <taxon>Actinomycetota</taxon>
        <taxon>Actinomycetes</taxon>
        <taxon>Kitasatosporales</taxon>
        <taxon>Streptomycetaceae</taxon>
        <taxon>Kitasatospora</taxon>
    </lineage>
</organism>
<dbReference type="SUPFAM" id="SSF52833">
    <property type="entry name" value="Thioredoxin-like"/>
    <property type="match status" value="1"/>
</dbReference>
<evidence type="ECO:0000313" key="2">
    <source>
        <dbReference type="EMBL" id="GAA1255149.1"/>
    </source>
</evidence>
<name>A0ABN1WM49_9ACTN</name>
<accession>A0ABN1WM49</accession>
<keyword evidence="3" id="KW-1185">Reference proteome</keyword>
<feature type="region of interest" description="Disordered" evidence="1">
    <location>
        <begin position="276"/>
        <end position="300"/>
    </location>
</feature>
<dbReference type="InterPro" id="IPR036249">
    <property type="entry name" value="Thioredoxin-like_sf"/>
</dbReference>
<protein>
    <submittedName>
        <fullName evidence="2">Sucrase ferredoxin</fullName>
    </submittedName>
</protein>
<comment type="caution">
    <text evidence="2">The sequence shown here is derived from an EMBL/GenBank/DDBJ whole genome shotgun (WGS) entry which is preliminary data.</text>
</comment>
<gene>
    <name evidence="2" type="ORF">GCM10009665_52140</name>
</gene>
<dbReference type="PANTHER" id="PTHR31902:SF22">
    <property type="entry name" value="SLL1203 PROTEIN"/>
    <property type="match status" value="1"/>
</dbReference>
<dbReference type="PIRSF" id="PIRSF035042">
    <property type="entry name" value="UCP035042_thirdx"/>
    <property type="match status" value="1"/>
</dbReference>
<dbReference type="PANTHER" id="PTHR31902">
    <property type="entry name" value="ACTIN PATCHES DISTAL PROTEIN 1"/>
    <property type="match status" value="1"/>
</dbReference>
<dbReference type="Pfam" id="PF06999">
    <property type="entry name" value="Suc_Fer-like"/>
    <property type="match status" value="1"/>
</dbReference>
<dbReference type="EMBL" id="BAAALF010000113">
    <property type="protein sequence ID" value="GAA1255149.1"/>
    <property type="molecule type" value="Genomic_DNA"/>
</dbReference>
<dbReference type="InterPro" id="IPR010350">
    <property type="entry name" value="Aim32/Apd1-like_bac"/>
</dbReference>
<proteinExistence type="predicted"/>
<evidence type="ECO:0000256" key="1">
    <source>
        <dbReference type="SAM" id="MobiDB-lite"/>
    </source>
</evidence>
<sequence>MITCASQSSDLAEPLAATAATAATWLLIEQPGPWGAKALTQSHLDPEFGRALDAAAEGTGVRVALIRRPGRHADDQPTSGHQVILAHTAPGRSWVRRTELLDLTELLTLDLAAAGAGEHGGFGSPHSGGPLALVCTNGRRDRCCALLGRPLAAELAAAGHSEVWEITHLGGHRFSPTMLVLPYGYAYGRLTEAAAKDVLAATAAGRVVPEFSRGRSSWDRPGQAAEHAVRLLIDEGAADSLTVTQEPLPQGGWSCRVRHTDGRGWRVTVVAVPSEPARPESCGKTPANPARMDVESVTAE</sequence>
<reference evidence="2 3" key="1">
    <citation type="journal article" date="2019" name="Int. J. Syst. Evol. Microbiol.">
        <title>The Global Catalogue of Microorganisms (GCM) 10K type strain sequencing project: providing services to taxonomists for standard genome sequencing and annotation.</title>
        <authorList>
            <consortium name="The Broad Institute Genomics Platform"/>
            <consortium name="The Broad Institute Genome Sequencing Center for Infectious Disease"/>
            <person name="Wu L."/>
            <person name="Ma J."/>
        </authorList>
    </citation>
    <scope>NUCLEOTIDE SEQUENCE [LARGE SCALE GENOMIC DNA]</scope>
    <source>
        <strain evidence="2 3">JCM 13004</strain>
    </source>
</reference>
<dbReference type="Proteomes" id="UP001500037">
    <property type="component" value="Unassembled WGS sequence"/>
</dbReference>